<name>A0AAX3EL45_PAEUR</name>
<dbReference type="GO" id="GO:0005975">
    <property type="term" value="P:carbohydrate metabolic process"/>
    <property type="evidence" value="ECO:0007669"/>
    <property type="project" value="UniProtKB-ARBA"/>
</dbReference>
<dbReference type="Pfam" id="PF16555">
    <property type="entry name" value="GramPos_pilinD1"/>
    <property type="match status" value="1"/>
</dbReference>
<dbReference type="InterPro" id="IPR026466">
    <property type="entry name" value="Fim_isopep_form_D2_dom"/>
</dbReference>
<evidence type="ECO:0000313" key="9">
    <source>
        <dbReference type="EMBL" id="UYV98734.1"/>
    </source>
</evidence>
<proteinExistence type="predicted"/>
<feature type="domain" description="Gram-positive pilin subunit D1 N-terminal" evidence="8">
    <location>
        <begin position="41"/>
        <end position="198"/>
    </location>
</feature>
<dbReference type="InterPro" id="IPR032364">
    <property type="entry name" value="GramPos_pilinD1_N"/>
</dbReference>
<reference evidence="9" key="1">
    <citation type="submission" date="2022-07" db="EMBL/GenBank/DDBJ databases">
        <authorList>
            <person name="Wu T."/>
        </authorList>
    </citation>
    <scope>NUCLEOTIDE SEQUENCE</scope>
    <source>
        <strain evidence="9">SD-1</strain>
    </source>
</reference>
<dbReference type="InterPro" id="IPR013783">
    <property type="entry name" value="Ig-like_fold"/>
</dbReference>
<dbReference type="AlphaFoldDB" id="A0AAX3EL45"/>
<evidence type="ECO:0000256" key="6">
    <source>
        <dbReference type="SAM" id="SignalP"/>
    </source>
</evidence>
<dbReference type="Proteomes" id="UP001163293">
    <property type="component" value="Chromosome"/>
</dbReference>
<organism evidence="9 10">
    <name type="scientific">Paenarthrobacter ureafaciens</name>
    <dbReference type="NCBI Taxonomy" id="37931"/>
    <lineage>
        <taxon>Bacteria</taxon>
        <taxon>Bacillati</taxon>
        <taxon>Actinomycetota</taxon>
        <taxon>Actinomycetes</taxon>
        <taxon>Micrococcales</taxon>
        <taxon>Micrococcaceae</taxon>
        <taxon>Paenarthrobacter</taxon>
    </lineage>
</organism>
<evidence type="ECO:0000313" key="10">
    <source>
        <dbReference type="Proteomes" id="UP001163293"/>
    </source>
</evidence>
<gene>
    <name evidence="9" type="ORF">NL394_05820</name>
</gene>
<sequence length="501" mass="51797">MKTSYPRRLWRAAAASLAGAALALCSTVGPAAAAPVVDGDQTGSITVHKFEKPVKTGGGGNNHRGDGNGFTTFAVPDTSGFTPLAGVEFTIQQVNALDLSTNAGWEAANNLSHVFDPLNATGSISGAGYSLGTAVSQLTATDGTAVFPNLPLGLYLVTETNVPAGVTPAAPFLVTIPTTDPDNQNNWLYDVDVYPKNSVSTAEKAVTDAPDVKLGDQIDFTILGDIPNEPVIDGYRIVDHLDAKLTYVGTDVTLVDGTVLDASDYDVVFDAATNTVSVIFTEGGRQVLAVRQATRVQVVVSVVVNTVGEIENEALLYPNASSVSVAPGQPGGPVVTPPVVTKWGAITVEKINEYGEALSGASFSVYTSEADAKAGTNPVVIDGQTTFTVAADGTLTISGLRYSDWADGGAVAPGSPGFRTYYLVENAAPAGYELLAEPIEFLVNSSTTTVGVDLQVKNVPSNGGFQLPLTGGTGTALIYTAGVLILLGAVLGILRSRRTRK</sequence>
<evidence type="ECO:0000256" key="2">
    <source>
        <dbReference type="ARBA" id="ARBA00022525"/>
    </source>
</evidence>
<feature type="signal peptide" evidence="6">
    <location>
        <begin position="1"/>
        <end position="33"/>
    </location>
</feature>
<dbReference type="NCBIfam" id="TIGR04226">
    <property type="entry name" value="RrgB_K2N_iso_D2"/>
    <property type="match status" value="1"/>
</dbReference>
<keyword evidence="5" id="KW-0472">Membrane</keyword>
<keyword evidence="5" id="KW-0812">Transmembrane</keyword>
<evidence type="ECO:0000256" key="3">
    <source>
        <dbReference type="ARBA" id="ARBA00022729"/>
    </source>
</evidence>
<accession>A0AAX3EL45</accession>
<evidence type="ECO:0000259" key="7">
    <source>
        <dbReference type="Pfam" id="PF00746"/>
    </source>
</evidence>
<dbReference type="NCBIfam" id="NF033902">
    <property type="entry name" value="iso_D2_wall_anc"/>
    <property type="match status" value="1"/>
</dbReference>
<keyword evidence="5" id="KW-1133">Transmembrane helix</keyword>
<keyword evidence="10" id="KW-1185">Reference proteome</keyword>
<evidence type="ECO:0000259" key="8">
    <source>
        <dbReference type="Pfam" id="PF16555"/>
    </source>
</evidence>
<keyword evidence="4" id="KW-0572">Peptidoglycan-anchor</keyword>
<feature type="domain" description="Gram-positive cocci surface proteins LPxTG" evidence="7">
    <location>
        <begin position="461"/>
        <end position="498"/>
    </location>
</feature>
<protein>
    <submittedName>
        <fullName evidence="9">SpaH/EbpB family LPXTG-anchored major pilin</fullName>
    </submittedName>
</protein>
<dbReference type="EMBL" id="CP101185">
    <property type="protein sequence ID" value="UYV98734.1"/>
    <property type="molecule type" value="Genomic_DNA"/>
</dbReference>
<keyword evidence="3 6" id="KW-0732">Signal</keyword>
<feature type="chain" id="PRO_5043757772" evidence="6">
    <location>
        <begin position="34"/>
        <end position="501"/>
    </location>
</feature>
<dbReference type="InterPro" id="IPR048052">
    <property type="entry name" value="FM1-like"/>
</dbReference>
<evidence type="ECO:0000256" key="5">
    <source>
        <dbReference type="SAM" id="Phobius"/>
    </source>
</evidence>
<evidence type="ECO:0000256" key="1">
    <source>
        <dbReference type="ARBA" id="ARBA00022512"/>
    </source>
</evidence>
<keyword evidence="2" id="KW-0964">Secreted</keyword>
<evidence type="ECO:0000256" key="4">
    <source>
        <dbReference type="ARBA" id="ARBA00023088"/>
    </source>
</evidence>
<dbReference type="NCBIfam" id="TIGR01167">
    <property type="entry name" value="LPXTG_anchor"/>
    <property type="match status" value="1"/>
</dbReference>
<feature type="transmembrane region" description="Helical" evidence="5">
    <location>
        <begin position="476"/>
        <end position="494"/>
    </location>
</feature>
<dbReference type="RefSeq" id="WP_259362882.1">
    <property type="nucleotide sequence ID" value="NZ_CP043010.1"/>
</dbReference>
<dbReference type="Gene3D" id="2.60.40.10">
    <property type="entry name" value="Immunoglobulins"/>
    <property type="match status" value="2"/>
</dbReference>
<dbReference type="Pfam" id="PF00746">
    <property type="entry name" value="Gram_pos_anchor"/>
    <property type="match status" value="1"/>
</dbReference>
<dbReference type="Gene3D" id="2.60.40.740">
    <property type="match status" value="1"/>
</dbReference>
<keyword evidence="1" id="KW-0134">Cell wall</keyword>
<dbReference type="InterPro" id="IPR019931">
    <property type="entry name" value="LPXTG_anchor"/>
</dbReference>